<dbReference type="Proteomes" id="UP001165065">
    <property type="component" value="Unassembled WGS sequence"/>
</dbReference>
<evidence type="ECO:0000313" key="3">
    <source>
        <dbReference type="Proteomes" id="UP001165065"/>
    </source>
</evidence>
<organism evidence="2 3">
    <name type="scientific">Triparma columacea</name>
    <dbReference type="NCBI Taxonomy" id="722753"/>
    <lineage>
        <taxon>Eukaryota</taxon>
        <taxon>Sar</taxon>
        <taxon>Stramenopiles</taxon>
        <taxon>Ochrophyta</taxon>
        <taxon>Bolidophyceae</taxon>
        <taxon>Parmales</taxon>
        <taxon>Triparmaceae</taxon>
        <taxon>Triparma</taxon>
    </lineage>
</organism>
<proteinExistence type="predicted"/>
<dbReference type="EMBL" id="BRYA01000353">
    <property type="protein sequence ID" value="GMI47660.1"/>
    <property type="molecule type" value="Genomic_DNA"/>
</dbReference>
<evidence type="ECO:0000313" key="2">
    <source>
        <dbReference type="EMBL" id="GMI47660.1"/>
    </source>
</evidence>
<keyword evidence="3" id="KW-1185">Reference proteome</keyword>
<feature type="region of interest" description="Disordered" evidence="1">
    <location>
        <begin position="1"/>
        <end position="39"/>
    </location>
</feature>
<protein>
    <submittedName>
        <fullName evidence="2">Uncharacterized protein</fullName>
    </submittedName>
</protein>
<comment type="caution">
    <text evidence="2">The sequence shown here is derived from an EMBL/GenBank/DDBJ whole genome shotgun (WGS) entry which is preliminary data.</text>
</comment>
<dbReference type="AlphaFoldDB" id="A0A9W7GLS0"/>
<dbReference type="OrthoDB" id="10592461at2759"/>
<sequence length="180" mass="20350">MTPQSSPKIKALKPRGPFLTPPRRLSVGGRDDRMSKSRRRSLKLASEVVEIFRNPVSTPANVFPLESAPSLDMQIVHQNPSHHHLYPPRELSNIFASFYFMECNGIPICACLKCALYKSKGKEVGEGCQRPVVKREGGNWVMKECWKVKREWDKDLMIRAREGEFGDPKLLGIEAGICNV</sequence>
<accession>A0A9W7GLS0</accession>
<reference evidence="3" key="1">
    <citation type="journal article" date="2023" name="Commun. Biol.">
        <title>Genome analysis of Parmales, the sister group of diatoms, reveals the evolutionary specialization of diatoms from phago-mixotrophs to photoautotrophs.</title>
        <authorList>
            <person name="Ban H."/>
            <person name="Sato S."/>
            <person name="Yoshikawa S."/>
            <person name="Yamada K."/>
            <person name="Nakamura Y."/>
            <person name="Ichinomiya M."/>
            <person name="Sato N."/>
            <person name="Blanc-Mathieu R."/>
            <person name="Endo H."/>
            <person name="Kuwata A."/>
            <person name="Ogata H."/>
        </authorList>
    </citation>
    <scope>NUCLEOTIDE SEQUENCE [LARGE SCALE GENOMIC DNA]</scope>
</reference>
<gene>
    <name evidence="2" type="ORF">TrCOL_g5439</name>
</gene>
<name>A0A9W7GLS0_9STRA</name>
<evidence type="ECO:0000256" key="1">
    <source>
        <dbReference type="SAM" id="MobiDB-lite"/>
    </source>
</evidence>